<protein>
    <submittedName>
        <fullName evidence="1">Uncharacterized protein</fullName>
    </submittedName>
</protein>
<dbReference type="AlphaFoldDB" id="A0A0V1BVG4"/>
<name>A0A0V1BVG4_TRISP</name>
<accession>A0A0V1BVG4</accession>
<reference evidence="1 2" key="1">
    <citation type="submission" date="2015-01" db="EMBL/GenBank/DDBJ databases">
        <title>Evolution of Trichinella species and genotypes.</title>
        <authorList>
            <person name="Korhonen P.K."/>
            <person name="Edoardo P."/>
            <person name="Giuseppe L.R."/>
            <person name="Gasser R.B."/>
        </authorList>
    </citation>
    <scope>NUCLEOTIDE SEQUENCE [LARGE SCALE GENOMIC DNA]</scope>
    <source>
        <strain evidence="1">ISS3</strain>
    </source>
</reference>
<dbReference type="EMBL" id="JYDH01000009">
    <property type="protein sequence ID" value="KRY41145.1"/>
    <property type="molecule type" value="Genomic_DNA"/>
</dbReference>
<dbReference type="Proteomes" id="UP000054776">
    <property type="component" value="Unassembled WGS sequence"/>
</dbReference>
<sequence>MNAHSPWKLYDHISLQCYQSCAWSTIIPLLNTNNEISVHQMLEKKKYASYAISTTLLCKD</sequence>
<comment type="caution">
    <text evidence="1">The sequence shown here is derived from an EMBL/GenBank/DDBJ whole genome shotgun (WGS) entry which is preliminary data.</text>
</comment>
<keyword evidence="2" id="KW-1185">Reference proteome</keyword>
<organism evidence="1 2">
    <name type="scientific">Trichinella spiralis</name>
    <name type="common">Trichina worm</name>
    <dbReference type="NCBI Taxonomy" id="6334"/>
    <lineage>
        <taxon>Eukaryota</taxon>
        <taxon>Metazoa</taxon>
        <taxon>Ecdysozoa</taxon>
        <taxon>Nematoda</taxon>
        <taxon>Enoplea</taxon>
        <taxon>Dorylaimia</taxon>
        <taxon>Trichinellida</taxon>
        <taxon>Trichinellidae</taxon>
        <taxon>Trichinella</taxon>
    </lineage>
</organism>
<proteinExistence type="predicted"/>
<evidence type="ECO:0000313" key="1">
    <source>
        <dbReference type="EMBL" id="KRY41145.1"/>
    </source>
</evidence>
<dbReference type="InParanoid" id="A0A0V1BVG4"/>
<gene>
    <name evidence="1" type="ORF">T01_4201</name>
</gene>
<evidence type="ECO:0000313" key="2">
    <source>
        <dbReference type="Proteomes" id="UP000054776"/>
    </source>
</evidence>